<feature type="compositionally biased region" description="Pro residues" evidence="7">
    <location>
        <begin position="2231"/>
        <end position="2243"/>
    </location>
</feature>
<dbReference type="GO" id="GO:0051276">
    <property type="term" value="P:chromosome organization"/>
    <property type="evidence" value="ECO:0007669"/>
    <property type="project" value="InterPro"/>
</dbReference>
<comment type="subcellular location">
    <subcellularLocation>
        <location evidence="1">Chromosome</location>
    </subcellularLocation>
</comment>
<dbReference type="InterPro" id="IPR058612">
    <property type="entry name" value="Ig_SMCHD1_2nd"/>
</dbReference>
<dbReference type="Pfam" id="PF26199">
    <property type="entry name" value="Ig_SMCHD1_8th"/>
    <property type="match status" value="1"/>
</dbReference>
<gene>
    <name evidence="10" type="primary">SMCHD1</name>
    <name evidence="10" type="ORF">EYF80_023974</name>
</gene>
<feature type="domain" description="EMI" evidence="9">
    <location>
        <begin position="1971"/>
        <end position="2048"/>
    </location>
</feature>
<feature type="compositionally biased region" description="Low complexity" evidence="7">
    <location>
        <begin position="2666"/>
        <end position="2681"/>
    </location>
</feature>
<dbReference type="SUPFAM" id="SSF75553">
    <property type="entry name" value="Smc hinge domain"/>
    <property type="match status" value="1"/>
</dbReference>
<feature type="region of interest" description="Disordered" evidence="7">
    <location>
        <begin position="2076"/>
        <end position="2110"/>
    </location>
</feature>
<dbReference type="Pfam" id="PF26194">
    <property type="entry name" value="Ig_SMCHD1_1st"/>
    <property type="match status" value="1"/>
</dbReference>
<comment type="caution">
    <text evidence="10">The sequence shown here is derived from an EMBL/GenBank/DDBJ whole genome shotgun (WGS) entry which is preliminary data.</text>
</comment>
<dbReference type="Gene3D" id="3.30.565.10">
    <property type="entry name" value="Histidine kinase-like ATPase, C-terminal domain"/>
    <property type="match status" value="1"/>
</dbReference>
<evidence type="ECO:0000256" key="7">
    <source>
        <dbReference type="SAM" id="MobiDB-lite"/>
    </source>
</evidence>
<dbReference type="EMBL" id="SRLO01000229">
    <property type="protein sequence ID" value="TNN65822.1"/>
    <property type="molecule type" value="Genomic_DNA"/>
</dbReference>
<dbReference type="GO" id="GO:0006302">
    <property type="term" value="P:double-strand break repair"/>
    <property type="evidence" value="ECO:0007669"/>
    <property type="project" value="InterPro"/>
</dbReference>
<evidence type="ECO:0000256" key="4">
    <source>
        <dbReference type="ARBA" id="ARBA00023054"/>
    </source>
</evidence>
<dbReference type="Pfam" id="PF13589">
    <property type="entry name" value="HATPase_c_3"/>
    <property type="match status" value="1"/>
</dbReference>
<feature type="region of interest" description="Disordered" evidence="7">
    <location>
        <begin position="370"/>
        <end position="390"/>
    </location>
</feature>
<reference evidence="10 11" key="1">
    <citation type="submission" date="2019-03" db="EMBL/GenBank/DDBJ databases">
        <title>First draft genome of Liparis tanakae, snailfish: a comprehensive survey of snailfish specific genes.</title>
        <authorList>
            <person name="Kim W."/>
            <person name="Song I."/>
            <person name="Jeong J.-H."/>
            <person name="Kim D."/>
            <person name="Kim S."/>
            <person name="Ryu S."/>
            <person name="Song J.Y."/>
            <person name="Lee S.K."/>
        </authorList>
    </citation>
    <scope>NUCLEOTIDE SEQUENCE [LARGE SCALE GENOMIC DNA]</scope>
    <source>
        <tissue evidence="10">Muscle</tissue>
    </source>
</reference>
<dbReference type="PROSITE" id="PS50871">
    <property type="entry name" value="C1Q"/>
    <property type="match status" value="1"/>
</dbReference>
<dbReference type="OrthoDB" id="10036779at2759"/>
<dbReference type="Proteomes" id="UP000314294">
    <property type="component" value="Unassembled WGS sequence"/>
</dbReference>
<dbReference type="InterPro" id="IPR038892">
    <property type="entry name" value="SMCHD1"/>
</dbReference>
<evidence type="ECO:0000256" key="6">
    <source>
        <dbReference type="SAM" id="Coils"/>
    </source>
</evidence>
<dbReference type="InterPro" id="IPR055109">
    <property type="entry name" value="SMCHD1_S5"/>
</dbReference>
<dbReference type="InterPro" id="IPR058617">
    <property type="entry name" value="Ig_SMCHD1_7th"/>
</dbReference>
<dbReference type="InterPro" id="IPR058611">
    <property type="entry name" value="Ig_SMCHD1_1st"/>
</dbReference>
<dbReference type="PANTHER" id="PTHR22640:SF2">
    <property type="entry name" value="STRUCTURAL MAINTENANCE OF CHROMOSOMES FLEXIBLE HINGE DOMAIN-CONTAINING PROTEIN 1"/>
    <property type="match status" value="1"/>
</dbReference>
<sequence length="2968" mass="327692">MAERRVRKRISIYDRRSENQEPNTRKLLETREALQDGSTLHLLQREDQALATATEEPIMFVPHYDTVIKGGLYGYYTSEGQQPLPYALAELIDNSLSATAKNTGMRTIEIRMVFNETLTKPTIIILDNGSGMTSKQLKNWAVKVESYVRPEPVRRSLNSDISYFGVGGKQAVFYLGNSTRMITKSVGSPDVHELILSQEEFERKERDKEDIYSSVIKNRKPGDSSHLKKDERCLRSLIAEESGKESFTAVVITGVLPEHIAFLKKDLNVWTRQLANIYHYYIHGVDGKDRRSCATNSNHLNKIDIQVTLCEKPPKLPCAMNLREVEDDMQTLYINAAVDTFDFKAVCGDGGTVEGVIRYHPFLYDKETYPKDPDALPDDDDDSDNESGASHRARKKGLIFDCFWNGRLIPYTKVPEFDWCSANKGPKELAECYSRISGVLFSDDVFEVSINKLTFMHLENKLKKQDTFFTRTVNSQKQRGHIQKEFTQWLRNCHEKWDKQVKFMGYVETITRTDVLTKKMQHPWGTFSSIEWDRKTYKKDQLVKSMKTVPILYGRVVRFLLHGKYDGSVFATGGEVEVVLEPEAFHNKIKTIPISKIDKNATDEAIKNYIDNDAAKLPELLTVDWPERNPWPQNAARPAGSPFGPIKVEILNKKGESLSMMPFGSQGAGKKLIVELKVLQHGPKDDQEILCYVAQHSGKSGFWFKKIESLRQRGKYTLSLNTKMHETNSPVFGGRELPSYKLRFTISAGCAEAFGIGEVSSTLYVGEPFNIPLLITDGYGHPVPPPPDLSPVLKCRGLSVSYETVDNRGTTFTIKRVKAKGKVLNYQQSKTFDLSVTLPGLKSDTQTIKICLLPGNPHSLHVTPEDDPITVENGNPVTFNIEIHDEAGNITAGPKQVVCCQVEGFPPEATDCSTTGAGQLVTKLVNLKIINGEPQTLHVTFAIPSQKQIPLAVRQLKVMPSTRVSRMELCSNDNLVLTNNEKIDWLAGGSLDNLCYKLYDEAGREVPPTVEIASMIKVHWREDVNLEDLAMGKLPALQVPTQVQPALFFQVSYQDQNLSVSFYIMPHPDEPRRLKATLLQNSVKLGEILPGNINLELVDQYDNVTTALTSSCKDDVTVDAPGLDKSAIAFGWQESSHSVLVSGVQFQSGPLGPRELRFTYGSFVQRVVVKVTAGAPAQLRLISGLEKVLNDHGIAAPFLVQLFDEWGNPTTDRRVVVILNSSSSSLKVTTNVTSQPVNAEGKASFTVGRVSGPKGHYRLEFKGSFNQKPIPGPKVNLTVIPDPNKPVSLLVEYSTSAVFPAGGHFPVFSVTVVSDEGSRMTTFNPAAASMWLWKGEPSGNVPPQAVTELKCSKPTKNEKNDRFHFRDKDIPENVGKYAIQFSLQMGNGRVLFSEQIPINVVANQPVKLGPNSKLPTPVVSNSNVVANRTLVENMTLMITDSYGNAAGQDLDGRVVVSIKSFGGDGNASLPLFEGRTSSLTIRLVKGAARITRLVMMEDSPGENGSAYVLLFKPEVSAVPTPLASFELPFHFSNDAENQRKITELSRKKNELSTSIAGCKEIITTFRELLNLLTNQHLVASEKVVVLRNDLINKNVNIPQTESIPDVDGFLKQKEAEADRILKTPRRVFPIRDPYSGQQDVLGMVGHLASVEADDAAWVISWHIRGDMDCVITRTTAAAQRIYQYSQGSQQVMALDSVFVHPGDRPMPHVRNDRLLFNPPGNPVRARDLLQYPHNPESCTIAFKNILGDTILIDDLGSANHYRKAVVQNRMQCPTILTRQGDRVSAKGKFGGAQNKAPPINALHTFGAPIPYLHYTLKQQIDLLTLYRSALASRDQAAKDREEHLRKIKSPENLKRQQEMEERQKQLEEIQRQLETEIKACVCQCWRGSQHVTAKDGGSRLLPVCAPRSGNSAQLGPALHADSIPCATKDNFTMKCGLIRVLLALPLISGTPLHHGAFQGNSYPGAEPRQRNKNWCAYVVHKNVSCVVAGGLESFVHPDVAPCPPEMPNCAQQVIYRTHFRPTYKIAYKTVTELQWRCCPGYQGYDCWEVKDMKLLQVERLPHAPFGHVPVPQAADQRRATQRMHPWGGEGQFGGQRGQNPAWGHGGSQSAQHLEVQQLSQMVLDMQARMTDMSSNLRLNFQEDASKMLITLMNNYKPPASARSAETHTVKVQDVSFGSVSAKMDEVKNKVGRVTDELKSKGRILDDLKGRVDRQDGQIHLLMEAVHNQRPTPSPPPSPPPPPSDADLRAYLDEKIDALREELMEGMDIKLADMKNSCEYKIMSVQDQCEGQETNYLSLAELMDSKESDLRNEIQDLKTMLVGPGKQDARLVKNLETCLNSSEKAAAAQCLSVEEKLKREQEEAIRGLRETLEDQLASMEDRLTTQVGDTSTDSPSGGLLTAVENISQQDFQSCRTAIDAVEASLKAQIDGLGTIERQHLNFSSSIENLHGELSRLRGRAGKLEDSLSDVVHQQSRVSLILNSTQGQVETGAEREDKDLLELHGTQQQELRNRLDELDREVKAKADHCREQTEEVGRGLAHMDRRVVTVEGLCDPISGSLQRIQEGLNTRVTGLWTSVNQLNATVGAHARDIGGLRGTCVNLQNHISDVARDLQAQTTRSPGKTGVQVAVDDAGLLQGSSKSLSGPAAPPEVPLPRPPVMETGEAGPPGKTTTSKPPKGTDGSTMPDQGFAGAPASAVKSSDSLKPDTPVPSGVDTPLRPSSPAASGERVSFSAGLTLPALQGEAGVIRFNKMLVNDGGHYDAHTGIFTAPTDGRYLVTAVLAAQRGERLEAVLSVSNRSIQRLESRGFLSHDRCDCSSSASLSLVLSLRRGERAGLLMTGGKLAASASSEIRSSFSAVLLYASPSDRHTSPIGCLQWQKELNSGQLKVALCCEPRRGKTCSTSALRRLYLGGGGRNSAGLRRRPAGTRPRGGRRVNTHDVLLPLACSRINSPRGFTVNIRHTGTPTCL</sequence>
<feature type="region of interest" description="Disordered" evidence="7">
    <location>
        <begin position="2227"/>
        <end position="2247"/>
    </location>
</feature>
<dbReference type="InterPro" id="IPR058614">
    <property type="entry name" value="Ig_SMCHD1_5th"/>
</dbReference>
<dbReference type="InterPro" id="IPR010935">
    <property type="entry name" value="SMC_hinge"/>
</dbReference>
<dbReference type="SUPFAM" id="SSF55874">
    <property type="entry name" value="ATPase domain of HSP90 chaperone/DNA topoisomerase II/histidine kinase"/>
    <property type="match status" value="1"/>
</dbReference>
<feature type="region of interest" description="Disordered" evidence="7">
    <location>
        <begin position="2636"/>
        <end position="2726"/>
    </location>
</feature>
<dbReference type="Pfam" id="PF26201">
    <property type="entry name" value="Ig_SMCHD1_7th"/>
    <property type="match status" value="1"/>
</dbReference>
<dbReference type="InterPro" id="IPR036890">
    <property type="entry name" value="HATPase_C_sf"/>
</dbReference>
<evidence type="ECO:0000313" key="10">
    <source>
        <dbReference type="EMBL" id="TNN65822.1"/>
    </source>
</evidence>
<protein>
    <submittedName>
        <fullName evidence="10">Structural maintenance of chromosomes flexible hinge domain-containing protein 1</fullName>
    </submittedName>
</protein>
<keyword evidence="5" id="KW-1015">Disulfide bond</keyword>
<feature type="coiled-coil region" evidence="6">
    <location>
        <begin position="2342"/>
        <end position="2381"/>
    </location>
</feature>
<dbReference type="Gene3D" id="1.20.1060.20">
    <property type="match status" value="1"/>
</dbReference>
<feature type="region of interest" description="Disordered" evidence="7">
    <location>
        <begin position="2915"/>
        <end position="2934"/>
    </location>
</feature>
<dbReference type="Pfam" id="PF22899">
    <property type="entry name" value="SMCHD1_S5"/>
    <property type="match status" value="1"/>
</dbReference>
<feature type="compositionally biased region" description="Acidic residues" evidence="7">
    <location>
        <begin position="375"/>
        <end position="385"/>
    </location>
</feature>
<feature type="compositionally biased region" description="Gly residues" evidence="7">
    <location>
        <begin position="2087"/>
        <end position="2096"/>
    </location>
</feature>
<feature type="compositionally biased region" description="Basic residues" evidence="7">
    <location>
        <begin position="2920"/>
        <end position="2934"/>
    </location>
</feature>
<dbReference type="Pfam" id="PF26196">
    <property type="entry name" value="Ig_SMCHD1_4th"/>
    <property type="match status" value="1"/>
</dbReference>
<evidence type="ECO:0000256" key="5">
    <source>
        <dbReference type="ARBA" id="ARBA00023157"/>
    </source>
</evidence>
<proteinExistence type="predicted"/>
<dbReference type="Pfam" id="PF00386">
    <property type="entry name" value="C1q"/>
    <property type="match status" value="1"/>
</dbReference>
<dbReference type="Pfam" id="PF26198">
    <property type="entry name" value="Ig_SMCHD1_6th"/>
    <property type="match status" value="1"/>
</dbReference>
<name>A0A4Z2HM06_9TELE</name>
<dbReference type="PANTHER" id="PTHR22640">
    <property type="entry name" value="STRUCTURAL MAINTENANCE OF CHROMOSOMES FLEXIBLE HINGE DOMAIN-CONTAINING PROTEIN 1"/>
    <property type="match status" value="1"/>
</dbReference>
<keyword evidence="11" id="KW-1185">Reference proteome</keyword>
<dbReference type="Pfam" id="PF06470">
    <property type="entry name" value="SMC_hinge"/>
    <property type="match status" value="1"/>
</dbReference>
<dbReference type="GO" id="GO:0005694">
    <property type="term" value="C:chromosome"/>
    <property type="evidence" value="ECO:0007669"/>
    <property type="project" value="UniProtKB-SubCell"/>
</dbReference>
<evidence type="ECO:0000256" key="1">
    <source>
        <dbReference type="ARBA" id="ARBA00004286"/>
    </source>
</evidence>
<dbReference type="InterPro" id="IPR011489">
    <property type="entry name" value="EMI_domain"/>
</dbReference>
<organism evidence="10 11">
    <name type="scientific">Liparis tanakae</name>
    <name type="common">Tanaka's snailfish</name>
    <dbReference type="NCBI Taxonomy" id="230148"/>
    <lineage>
        <taxon>Eukaryota</taxon>
        <taxon>Metazoa</taxon>
        <taxon>Chordata</taxon>
        <taxon>Craniata</taxon>
        <taxon>Vertebrata</taxon>
        <taxon>Euteleostomi</taxon>
        <taxon>Actinopterygii</taxon>
        <taxon>Neopterygii</taxon>
        <taxon>Teleostei</taxon>
        <taxon>Neoteleostei</taxon>
        <taxon>Acanthomorphata</taxon>
        <taxon>Eupercaria</taxon>
        <taxon>Perciformes</taxon>
        <taxon>Cottioidei</taxon>
        <taxon>Cottales</taxon>
        <taxon>Liparidae</taxon>
        <taxon>Liparis</taxon>
    </lineage>
</organism>
<dbReference type="Pfam" id="PF26195">
    <property type="entry name" value="Ig_SMCHD1_2nd"/>
    <property type="match status" value="1"/>
</dbReference>
<dbReference type="InterPro" id="IPR058613">
    <property type="entry name" value="Ig_SMCHD1_4th"/>
</dbReference>
<dbReference type="PROSITE" id="PS51041">
    <property type="entry name" value="EMI"/>
    <property type="match status" value="1"/>
</dbReference>
<dbReference type="SMART" id="SM00968">
    <property type="entry name" value="SMC_hinge"/>
    <property type="match status" value="1"/>
</dbReference>
<evidence type="ECO:0000259" key="8">
    <source>
        <dbReference type="PROSITE" id="PS50871"/>
    </source>
</evidence>
<keyword evidence="2" id="KW-0158">Chromosome</keyword>
<dbReference type="Gene3D" id="2.60.120.40">
    <property type="match status" value="1"/>
</dbReference>
<evidence type="ECO:0000256" key="3">
    <source>
        <dbReference type="ARBA" id="ARBA00022729"/>
    </source>
</evidence>
<dbReference type="PRINTS" id="PR00007">
    <property type="entry name" value="COMPLEMNTC1Q"/>
</dbReference>
<dbReference type="InterPro" id="IPR036277">
    <property type="entry name" value="SMC_hinge_sf"/>
</dbReference>
<dbReference type="Gene3D" id="3.30.70.1620">
    <property type="match status" value="1"/>
</dbReference>
<feature type="compositionally biased region" description="Pro residues" evidence="7">
    <location>
        <begin position="2646"/>
        <end position="2657"/>
    </location>
</feature>
<evidence type="ECO:0000259" key="9">
    <source>
        <dbReference type="PROSITE" id="PS51041"/>
    </source>
</evidence>
<evidence type="ECO:0000256" key="2">
    <source>
        <dbReference type="ARBA" id="ARBA00022454"/>
    </source>
</evidence>
<dbReference type="InterPro" id="IPR058615">
    <property type="entry name" value="Ig_SMCHD1_6th"/>
</dbReference>
<feature type="compositionally biased region" description="Low complexity" evidence="7">
    <location>
        <begin position="2636"/>
        <end position="2645"/>
    </location>
</feature>
<accession>A0A4Z2HM06</accession>
<feature type="coiled-coil region" evidence="6">
    <location>
        <begin position="1852"/>
        <end position="1879"/>
    </location>
</feature>
<dbReference type="InterPro" id="IPR058616">
    <property type="entry name" value="Ig_SMCHD1_8th"/>
</dbReference>
<dbReference type="SUPFAM" id="SSF49842">
    <property type="entry name" value="TNF-like"/>
    <property type="match status" value="1"/>
</dbReference>
<dbReference type="CDD" id="cd22249">
    <property type="entry name" value="UDM1_RNF168_RNF169-like"/>
    <property type="match status" value="1"/>
</dbReference>
<keyword evidence="3" id="KW-0732">Signal</keyword>
<dbReference type="GO" id="GO:0005524">
    <property type="term" value="F:ATP binding"/>
    <property type="evidence" value="ECO:0007669"/>
    <property type="project" value="InterPro"/>
</dbReference>
<feature type="coiled-coil region" evidence="6">
    <location>
        <begin position="2499"/>
        <end position="2533"/>
    </location>
</feature>
<dbReference type="Pfam" id="PF07546">
    <property type="entry name" value="EMI"/>
    <property type="match status" value="1"/>
</dbReference>
<keyword evidence="4 6" id="KW-0175">Coiled coil</keyword>
<feature type="domain" description="C1q" evidence="8">
    <location>
        <begin position="2724"/>
        <end position="2866"/>
    </location>
</feature>
<dbReference type="InterPro" id="IPR001073">
    <property type="entry name" value="C1q_dom"/>
</dbReference>
<evidence type="ECO:0000313" key="11">
    <source>
        <dbReference type="Proteomes" id="UP000314294"/>
    </source>
</evidence>
<dbReference type="SMART" id="SM00110">
    <property type="entry name" value="C1Q"/>
    <property type="match status" value="1"/>
</dbReference>
<dbReference type="Pfam" id="PF26197">
    <property type="entry name" value="Ig_SMCHD1_5th"/>
    <property type="match status" value="1"/>
</dbReference>
<dbReference type="InterPro" id="IPR008983">
    <property type="entry name" value="Tumour_necrosis_fac-like_dom"/>
</dbReference>